<dbReference type="Gene3D" id="3.50.50.60">
    <property type="entry name" value="FAD/NAD(P)-binding domain"/>
    <property type="match status" value="1"/>
</dbReference>
<dbReference type="InterPro" id="IPR007329">
    <property type="entry name" value="FMN-bd"/>
</dbReference>
<accession>A0A645IRP1</accession>
<dbReference type="GO" id="GO:0016020">
    <property type="term" value="C:membrane"/>
    <property type="evidence" value="ECO:0007669"/>
    <property type="project" value="InterPro"/>
</dbReference>
<sequence length="174" mass="18566">MQVLDAEGNAIPGLYAAGEVVGGIWGQFASGGTGVMGPIVFGNIAGEKIMTNTLAEGYTVKPATNMLDINFFTKEEVKIEFDMNQPLNDGEYQSVVDGQYGEMKVQVTITDGKISDVKIVSNNETEEIASGALKMIPEKIVESNSVEVDVISGATLTTNRIRTAVVDCLNQAKK</sequence>
<dbReference type="AlphaFoldDB" id="A0A645IRP1"/>
<gene>
    <name evidence="4" type="ORF">SDC9_201720</name>
</gene>
<dbReference type="InterPro" id="IPR003953">
    <property type="entry name" value="FAD-dep_OxRdtase_2_FAD-bd"/>
</dbReference>
<dbReference type="Pfam" id="PF04205">
    <property type="entry name" value="FMN_bind"/>
    <property type="match status" value="1"/>
</dbReference>
<comment type="caution">
    <text evidence="4">The sequence shown here is derived from an EMBL/GenBank/DDBJ whole genome shotgun (WGS) entry which is preliminary data.</text>
</comment>
<keyword evidence="1" id="KW-0285">Flavoprotein</keyword>
<evidence type="ECO:0000256" key="1">
    <source>
        <dbReference type="ARBA" id="ARBA00022630"/>
    </source>
</evidence>
<feature type="domain" description="FMN-binding" evidence="3">
    <location>
        <begin position="98"/>
        <end position="172"/>
    </location>
</feature>
<evidence type="ECO:0000256" key="2">
    <source>
        <dbReference type="ARBA" id="ARBA00023002"/>
    </source>
</evidence>
<evidence type="ECO:0000259" key="3">
    <source>
        <dbReference type="SMART" id="SM00900"/>
    </source>
</evidence>
<keyword evidence="2" id="KW-0560">Oxidoreductase</keyword>
<evidence type="ECO:0000313" key="4">
    <source>
        <dbReference type="EMBL" id="MPN54051.1"/>
    </source>
</evidence>
<proteinExistence type="predicted"/>
<dbReference type="Gene3D" id="3.90.1010.20">
    <property type="match status" value="1"/>
</dbReference>
<dbReference type="Pfam" id="PF00890">
    <property type="entry name" value="FAD_binding_2"/>
    <property type="match status" value="1"/>
</dbReference>
<name>A0A645IRP1_9ZZZZ</name>
<reference evidence="4" key="1">
    <citation type="submission" date="2019-08" db="EMBL/GenBank/DDBJ databases">
        <authorList>
            <person name="Kucharzyk K."/>
            <person name="Murdoch R.W."/>
            <person name="Higgins S."/>
            <person name="Loffler F."/>
        </authorList>
    </citation>
    <scope>NUCLEOTIDE SEQUENCE</scope>
</reference>
<protein>
    <recommendedName>
        <fullName evidence="3">FMN-binding domain-containing protein</fullName>
    </recommendedName>
</protein>
<dbReference type="InterPro" id="IPR036188">
    <property type="entry name" value="FAD/NAD-bd_sf"/>
</dbReference>
<dbReference type="GO" id="GO:0016491">
    <property type="term" value="F:oxidoreductase activity"/>
    <property type="evidence" value="ECO:0007669"/>
    <property type="project" value="UniProtKB-KW"/>
</dbReference>
<dbReference type="GO" id="GO:0010181">
    <property type="term" value="F:FMN binding"/>
    <property type="evidence" value="ECO:0007669"/>
    <property type="project" value="InterPro"/>
</dbReference>
<dbReference type="EMBL" id="VSSQ01121871">
    <property type="protein sequence ID" value="MPN54051.1"/>
    <property type="molecule type" value="Genomic_DNA"/>
</dbReference>
<dbReference type="SMART" id="SM00900">
    <property type="entry name" value="FMN_bind"/>
    <property type="match status" value="1"/>
</dbReference>
<organism evidence="4">
    <name type="scientific">bioreactor metagenome</name>
    <dbReference type="NCBI Taxonomy" id="1076179"/>
    <lineage>
        <taxon>unclassified sequences</taxon>
        <taxon>metagenomes</taxon>
        <taxon>ecological metagenomes</taxon>
    </lineage>
</organism>